<evidence type="ECO:0000313" key="1">
    <source>
        <dbReference type="EMBL" id="MDX8473531.1"/>
    </source>
</evidence>
<comment type="caution">
    <text evidence="1">The sequence shown here is derived from an EMBL/GenBank/DDBJ whole genome shotgun (WGS) entry which is preliminary data.</text>
</comment>
<reference evidence="1 2" key="1">
    <citation type="submission" date="2023-08" db="EMBL/GenBank/DDBJ databases">
        <title>Implementing the SeqCode for naming new Mesorhizobium species isolated from Vachellia karroo root nodules.</title>
        <authorList>
            <person name="Van Lill M."/>
        </authorList>
    </citation>
    <scope>NUCLEOTIDE SEQUENCE [LARGE SCALE GENOMIC DNA]</scope>
    <source>
        <strain evidence="1 2">VK23A</strain>
    </source>
</reference>
<proteinExistence type="predicted"/>
<keyword evidence="2" id="KW-1185">Reference proteome</keyword>
<gene>
    <name evidence="1" type="ORF">RFM27_15740</name>
</gene>
<dbReference type="EMBL" id="JAVIIZ010000008">
    <property type="protein sequence ID" value="MDX8473531.1"/>
    <property type="molecule type" value="Genomic_DNA"/>
</dbReference>
<protein>
    <submittedName>
        <fullName evidence="1">Uncharacterized protein</fullName>
    </submittedName>
</protein>
<evidence type="ECO:0000313" key="2">
    <source>
        <dbReference type="Proteomes" id="UP001271780"/>
    </source>
</evidence>
<sequence length="105" mass="11330">MKAVVTLASPIAASRLPGVSVRLRPMPRNQENQQKGKINFRKPFSALETFYAAGMIRRAANQRKTMSSACRKGFLLIGGTKKHGFRNRVAFALPCGLSGSPVAAA</sequence>
<dbReference type="Proteomes" id="UP001271780">
    <property type="component" value="Unassembled WGS sequence"/>
</dbReference>
<dbReference type="RefSeq" id="WP_320316799.1">
    <property type="nucleotide sequence ID" value="NZ_JAVIIX010000006.1"/>
</dbReference>
<accession>A0ABU4XFH4</accession>
<name>A0ABU4XFH4_9HYPH</name>
<organism evidence="1 2">
    <name type="scientific">Mesorhizobium dulcispinae</name>
    <dbReference type="NCBI Taxonomy" id="3072316"/>
    <lineage>
        <taxon>Bacteria</taxon>
        <taxon>Pseudomonadati</taxon>
        <taxon>Pseudomonadota</taxon>
        <taxon>Alphaproteobacteria</taxon>
        <taxon>Hyphomicrobiales</taxon>
        <taxon>Phyllobacteriaceae</taxon>
        <taxon>Mesorhizobium</taxon>
    </lineage>
</organism>